<sequence>MGRKGRDRKTPLLPQREPPLPEPDTDSSRQTCLGAVRVARTHPLTRTGGGPSAHSGPERARTPKKRGPGGAPQRLLPSTVPCGEARVVFGAAGCLRRKPDQDVPFRGHWVRKQASVDAFGPTPLPPAADLRPPALPRLVY</sequence>
<name>A0AC60PZE3_IXOPE</name>
<dbReference type="Proteomes" id="UP000805193">
    <property type="component" value="Unassembled WGS sequence"/>
</dbReference>
<evidence type="ECO:0000313" key="2">
    <source>
        <dbReference type="Proteomes" id="UP000805193"/>
    </source>
</evidence>
<evidence type="ECO:0000313" key="1">
    <source>
        <dbReference type="EMBL" id="KAG0426717.1"/>
    </source>
</evidence>
<gene>
    <name evidence="1" type="ORF">HPB47_026184</name>
</gene>
<organism evidence="1 2">
    <name type="scientific">Ixodes persulcatus</name>
    <name type="common">Taiga tick</name>
    <dbReference type="NCBI Taxonomy" id="34615"/>
    <lineage>
        <taxon>Eukaryota</taxon>
        <taxon>Metazoa</taxon>
        <taxon>Ecdysozoa</taxon>
        <taxon>Arthropoda</taxon>
        <taxon>Chelicerata</taxon>
        <taxon>Arachnida</taxon>
        <taxon>Acari</taxon>
        <taxon>Parasitiformes</taxon>
        <taxon>Ixodida</taxon>
        <taxon>Ixodoidea</taxon>
        <taxon>Ixodidae</taxon>
        <taxon>Ixodinae</taxon>
        <taxon>Ixodes</taxon>
    </lineage>
</organism>
<dbReference type="EMBL" id="JABSTQ010009692">
    <property type="protein sequence ID" value="KAG0426717.1"/>
    <property type="molecule type" value="Genomic_DNA"/>
</dbReference>
<protein>
    <submittedName>
        <fullName evidence="1">Uncharacterized protein</fullName>
    </submittedName>
</protein>
<accession>A0AC60PZE3</accession>
<comment type="caution">
    <text evidence="1">The sequence shown here is derived from an EMBL/GenBank/DDBJ whole genome shotgun (WGS) entry which is preliminary data.</text>
</comment>
<reference evidence="1 2" key="1">
    <citation type="journal article" date="2020" name="Cell">
        <title>Large-Scale Comparative Analyses of Tick Genomes Elucidate Their Genetic Diversity and Vector Capacities.</title>
        <authorList>
            <consortium name="Tick Genome and Microbiome Consortium (TIGMIC)"/>
            <person name="Jia N."/>
            <person name="Wang J."/>
            <person name="Shi W."/>
            <person name="Du L."/>
            <person name="Sun Y."/>
            <person name="Zhan W."/>
            <person name="Jiang J.F."/>
            <person name="Wang Q."/>
            <person name="Zhang B."/>
            <person name="Ji P."/>
            <person name="Bell-Sakyi L."/>
            <person name="Cui X.M."/>
            <person name="Yuan T.T."/>
            <person name="Jiang B.G."/>
            <person name="Yang W.F."/>
            <person name="Lam T.T."/>
            <person name="Chang Q.C."/>
            <person name="Ding S.J."/>
            <person name="Wang X.J."/>
            <person name="Zhu J.G."/>
            <person name="Ruan X.D."/>
            <person name="Zhao L."/>
            <person name="Wei J.T."/>
            <person name="Ye R.Z."/>
            <person name="Que T.C."/>
            <person name="Du C.H."/>
            <person name="Zhou Y.H."/>
            <person name="Cheng J.X."/>
            <person name="Dai P.F."/>
            <person name="Guo W.B."/>
            <person name="Han X.H."/>
            <person name="Huang E.J."/>
            <person name="Li L.F."/>
            <person name="Wei W."/>
            <person name="Gao Y.C."/>
            <person name="Liu J.Z."/>
            <person name="Shao H.Z."/>
            <person name="Wang X."/>
            <person name="Wang C.C."/>
            <person name="Yang T.C."/>
            <person name="Huo Q.B."/>
            <person name="Li W."/>
            <person name="Chen H.Y."/>
            <person name="Chen S.E."/>
            <person name="Zhou L.G."/>
            <person name="Ni X.B."/>
            <person name="Tian J.H."/>
            <person name="Sheng Y."/>
            <person name="Liu T."/>
            <person name="Pan Y.S."/>
            <person name="Xia L.Y."/>
            <person name="Li J."/>
            <person name="Zhao F."/>
            <person name="Cao W.C."/>
        </authorList>
    </citation>
    <scope>NUCLEOTIDE SEQUENCE [LARGE SCALE GENOMIC DNA]</scope>
    <source>
        <strain evidence="1">Iper-2018</strain>
    </source>
</reference>
<keyword evidence="2" id="KW-1185">Reference proteome</keyword>
<proteinExistence type="predicted"/>